<name>A0A8K0R0B4_9PLEO</name>
<sequence length="304" mass="34025">MLAFFLHKLLPSYQLTEIQGAWHTPKPFTTNICFGFSTHGYGRAYGAARPQKQQSTSRPTPVTQEQTDVPIRQSTSVASTRQLKRHAAAPCIQFTAVNHETRSLHFLLARRKLHTLLEDLGHHVNQITAACYCSRYYSYRTYSGRLHKYAKLGTESNSRKNQGVSPQDRNRWFRATSGGAKDLDPGRGEKARTFHAYSPGLWRRGHIRRPDQSAGRGVDFGDTRSTVDGLLALATPIGGLGRRRSLVHIVTDIRICMHSPVVELVAAKLLDKIFGKALMETWTWAVEILLFSSILGSSQVAIAR</sequence>
<evidence type="ECO:0000313" key="3">
    <source>
        <dbReference type="Proteomes" id="UP000813461"/>
    </source>
</evidence>
<gene>
    <name evidence="2" type="ORF">FB567DRAFT_632262</name>
</gene>
<comment type="caution">
    <text evidence="2">The sequence shown here is derived from an EMBL/GenBank/DDBJ whole genome shotgun (WGS) entry which is preliminary data.</text>
</comment>
<organism evidence="2 3">
    <name type="scientific">Paraphoma chrysanthemicola</name>
    <dbReference type="NCBI Taxonomy" id="798071"/>
    <lineage>
        <taxon>Eukaryota</taxon>
        <taxon>Fungi</taxon>
        <taxon>Dikarya</taxon>
        <taxon>Ascomycota</taxon>
        <taxon>Pezizomycotina</taxon>
        <taxon>Dothideomycetes</taxon>
        <taxon>Pleosporomycetidae</taxon>
        <taxon>Pleosporales</taxon>
        <taxon>Pleosporineae</taxon>
        <taxon>Phaeosphaeriaceae</taxon>
        <taxon>Paraphoma</taxon>
    </lineage>
</organism>
<protein>
    <submittedName>
        <fullName evidence="2">Uncharacterized protein</fullName>
    </submittedName>
</protein>
<dbReference type="AlphaFoldDB" id="A0A8K0R0B4"/>
<feature type="region of interest" description="Disordered" evidence="1">
    <location>
        <begin position="47"/>
        <end position="75"/>
    </location>
</feature>
<dbReference type="EMBL" id="JAGMVJ010000018">
    <property type="protein sequence ID" value="KAH7077405.1"/>
    <property type="molecule type" value="Genomic_DNA"/>
</dbReference>
<evidence type="ECO:0000256" key="1">
    <source>
        <dbReference type="SAM" id="MobiDB-lite"/>
    </source>
</evidence>
<dbReference type="Proteomes" id="UP000813461">
    <property type="component" value="Unassembled WGS sequence"/>
</dbReference>
<proteinExistence type="predicted"/>
<accession>A0A8K0R0B4</accession>
<reference evidence="2" key="1">
    <citation type="journal article" date="2021" name="Nat. Commun.">
        <title>Genetic determinants of endophytism in the Arabidopsis root mycobiome.</title>
        <authorList>
            <person name="Mesny F."/>
            <person name="Miyauchi S."/>
            <person name="Thiergart T."/>
            <person name="Pickel B."/>
            <person name="Atanasova L."/>
            <person name="Karlsson M."/>
            <person name="Huettel B."/>
            <person name="Barry K.W."/>
            <person name="Haridas S."/>
            <person name="Chen C."/>
            <person name="Bauer D."/>
            <person name="Andreopoulos W."/>
            <person name="Pangilinan J."/>
            <person name="LaButti K."/>
            <person name="Riley R."/>
            <person name="Lipzen A."/>
            <person name="Clum A."/>
            <person name="Drula E."/>
            <person name="Henrissat B."/>
            <person name="Kohler A."/>
            <person name="Grigoriev I.V."/>
            <person name="Martin F.M."/>
            <person name="Hacquard S."/>
        </authorList>
    </citation>
    <scope>NUCLEOTIDE SEQUENCE</scope>
    <source>
        <strain evidence="2">MPI-SDFR-AT-0120</strain>
    </source>
</reference>
<evidence type="ECO:0000313" key="2">
    <source>
        <dbReference type="EMBL" id="KAH7077405.1"/>
    </source>
</evidence>
<keyword evidence="3" id="KW-1185">Reference proteome</keyword>
<feature type="compositionally biased region" description="Polar residues" evidence="1">
    <location>
        <begin position="51"/>
        <end position="75"/>
    </location>
</feature>